<organism evidence="14 15">
    <name type="scientific">Cladosporium halotolerans</name>
    <dbReference type="NCBI Taxonomy" id="1052096"/>
    <lineage>
        <taxon>Eukaryota</taxon>
        <taxon>Fungi</taxon>
        <taxon>Dikarya</taxon>
        <taxon>Ascomycota</taxon>
        <taxon>Pezizomycotina</taxon>
        <taxon>Dothideomycetes</taxon>
        <taxon>Dothideomycetidae</taxon>
        <taxon>Cladosporiales</taxon>
        <taxon>Cladosporiaceae</taxon>
        <taxon>Cladosporium</taxon>
    </lineage>
</organism>
<evidence type="ECO:0000256" key="13">
    <source>
        <dbReference type="SAM" id="MobiDB-lite"/>
    </source>
</evidence>
<evidence type="ECO:0000256" key="1">
    <source>
        <dbReference type="ARBA" id="ARBA00004128"/>
    </source>
</evidence>
<proteinExistence type="inferred from homology"/>
<gene>
    <name evidence="14" type="ORF">WHR41_07537</name>
</gene>
<evidence type="ECO:0000256" key="12">
    <source>
        <dbReference type="RuleBase" id="RU363073"/>
    </source>
</evidence>
<keyword evidence="7 12" id="KW-1133">Transmembrane helix</keyword>
<feature type="transmembrane region" description="Helical" evidence="12">
    <location>
        <begin position="144"/>
        <end position="163"/>
    </location>
</feature>
<evidence type="ECO:0000256" key="5">
    <source>
        <dbReference type="ARBA" id="ARBA00022692"/>
    </source>
</evidence>
<dbReference type="Pfam" id="PF11700">
    <property type="entry name" value="ATG22"/>
    <property type="match status" value="1"/>
</dbReference>
<keyword evidence="15" id="KW-1185">Reference proteome</keyword>
<dbReference type="Gene3D" id="1.20.1250.20">
    <property type="entry name" value="MFS general substrate transporter like domains"/>
    <property type="match status" value="1"/>
</dbReference>
<feature type="transmembrane region" description="Helical" evidence="12">
    <location>
        <begin position="302"/>
        <end position="318"/>
    </location>
</feature>
<protein>
    <recommendedName>
        <fullName evidence="12">Autophagy-related protein</fullName>
    </recommendedName>
</protein>
<comment type="caution">
    <text evidence="14">The sequence shown here is derived from an EMBL/GenBank/DDBJ whole genome shotgun (WGS) entry which is preliminary data.</text>
</comment>
<keyword evidence="9 12" id="KW-0472">Membrane</keyword>
<dbReference type="PANTHER" id="PTHR23519:SF3">
    <property type="entry name" value="AUTOPHAGY-RELATED PROTEIN 22-2"/>
    <property type="match status" value="1"/>
</dbReference>
<feature type="transmembrane region" description="Helical" evidence="12">
    <location>
        <begin position="170"/>
        <end position="192"/>
    </location>
</feature>
<feature type="compositionally biased region" description="Basic and acidic residues" evidence="13">
    <location>
        <begin position="1"/>
        <end position="14"/>
    </location>
</feature>
<reference evidence="14 15" key="1">
    <citation type="journal article" date="2020" name="Microbiol. Resour. Announc.">
        <title>Draft Genome Sequence of a Cladosporium Species Isolated from the Mesophotic Ascidian Didemnum maculosum.</title>
        <authorList>
            <person name="Gioti A."/>
            <person name="Siaperas R."/>
            <person name="Nikolaivits E."/>
            <person name="Le Goff G."/>
            <person name="Ouazzani J."/>
            <person name="Kotoulas G."/>
            <person name="Topakas E."/>
        </authorList>
    </citation>
    <scope>NUCLEOTIDE SEQUENCE [LARGE SCALE GENOMIC DNA]</scope>
    <source>
        <strain evidence="14 15">TM138-S3</strain>
    </source>
</reference>
<dbReference type="InterPro" id="IPR044738">
    <property type="entry name" value="Atg22"/>
</dbReference>
<keyword evidence="6 12" id="KW-0029">Amino-acid transport</keyword>
<dbReference type="Proteomes" id="UP000803884">
    <property type="component" value="Unassembled WGS sequence"/>
</dbReference>
<feature type="compositionally biased region" description="Acidic residues" evidence="13">
    <location>
        <begin position="562"/>
        <end position="572"/>
    </location>
</feature>
<evidence type="ECO:0000256" key="9">
    <source>
        <dbReference type="ARBA" id="ARBA00023136"/>
    </source>
</evidence>
<dbReference type="CDD" id="cd17483">
    <property type="entry name" value="MFS_Atg22_like"/>
    <property type="match status" value="1"/>
</dbReference>
<feature type="transmembrane region" description="Helical" evidence="12">
    <location>
        <begin position="495"/>
        <end position="516"/>
    </location>
</feature>
<keyword evidence="5 12" id="KW-0812">Transmembrane</keyword>
<evidence type="ECO:0000313" key="14">
    <source>
        <dbReference type="EMBL" id="KAL1583732.1"/>
    </source>
</evidence>
<dbReference type="GO" id="GO:0032974">
    <property type="term" value="P:amino acid transmembrane export from vacuole"/>
    <property type="evidence" value="ECO:0007669"/>
    <property type="project" value="InterPro"/>
</dbReference>
<comment type="subcellular location">
    <subcellularLocation>
        <location evidence="1 12">Vacuole membrane</location>
        <topology evidence="1 12">Multi-pass membrane protein</topology>
    </subcellularLocation>
</comment>
<keyword evidence="10" id="KW-0325">Glycoprotein</keyword>
<keyword evidence="3 12" id="KW-0813">Transport</keyword>
<feature type="transmembrane region" description="Helical" evidence="12">
    <location>
        <begin position="466"/>
        <end position="489"/>
    </location>
</feature>
<comment type="function">
    <text evidence="11 12">Vacuolar effluxer which mediate the efflux of amino acids resulting from autophagic degradation. The release of autophagic amino acids allows the maintenance of protein synthesis and viability during nitrogen starvation.</text>
</comment>
<dbReference type="InterPro" id="IPR024671">
    <property type="entry name" value="Atg22-like"/>
</dbReference>
<name>A0AB34KJ47_9PEZI</name>
<dbReference type="GO" id="GO:0005774">
    <property type="term" value="C:vacuolar membrane"/>
    <property type="evidence" value="ECO:0007669"/>
    <property type="project" value="UniProtKB-SubCell"/>
</dbReference>
<dbReference type="AlphaFoldDB" id="A0AB34KJ47"/>
<feature type="transmembrane region" description="Helical" evidence="12">
    <location>
        <begin position="330"/>
        <end position="352"/>
    </location>
</feature>
<feature type="region of interest" description="Disordered" evidence="13">
    <location>
        <begin position="546"/>
        <end position="572"/>
    </location>
</feature>
<dbReference type="InterPro" id="IPR036259">
    <property type="entry name" value="MFS_trans_sf"/>
</dbReference>
<evidence type="ECO:0000256" key="11">
    <source>
        <dbReference type="ARBA" id="ARBA00024801"/>
    </source>
</evidence>
<dbReference type="SUPFAM" id="SSF103473">
    <property type="entry name" value="MFS general substrate transporter"/>
    <property type="match status" value="1"/>
</dbReference>
<evidence type="ECO:0000256" key="2">
    <source>
        <dbReference type="ARBA" id="ARBA00006978"/>
    </source>
</evidence>
<dbReference type="InterPro" id="IPR050495">
    <property type="entry name" value="ATG22/LtaA_families"/>
</dbReference>
<accession>A0AB34KJ47</accession>
<comment type="similarity">
    <text evidence="2 12">Belongs to the ATG22 family.</text>
</comment>
<evidence type="ECO:0000256" key="3">
    <source>
        <dbReference type="ARBA" id="ARBA00022448"/>
    </source>
</evidence>
<evidence type="ECO:0000256" key="10">
    <source>
        <dbReference type="ARBA" id="ARBA00023180"/>
    </source>
</evidence>
<keyword evidence="4 12" id="KW-0926">Vacuole</keyword>
<dbReference type="PANTHER" id="PTHR23519">
    <property type="entry name" value="AUTOPHAGY-RELATED PROTEIN 22"/>
    <property type="match status" value="1"/>
</dbReference>
<sequence>MSHDDGARAPRYEGEDVSPTSERELRGWYSTGLAAEIFAVCGVGSFAPVTLEQLARESGVLRSDGTTPCLQAAKKEGSSRLARMLVRAAESSSDDDTCVVRPFGRETSTASFALYTFSIAVFLQALVLITFSPVADYGVHRKRLLLAFAFTGATASMMFILVVPQVYMLGSALIIIGVVSLGSSFVLLNSFLPLLAAHHPDVGQQDQRQDAQSAQLKLSVQISSKGVGLGYAAAVCVQVVSIILLVLLKKANFASESTPLRCVLFVVGTFWATLTIPGALWLRDRPGPSLQTTKMRGTRLPVALQYLIFAWTSVWKTVKTAARLRQTGIFLIAWFLLSDAIATVSGTAILFARTELHMGTIAIAMLSITATASGIAGAFAWPRISKRYGFQTKSAIIACVLFMEIIPLYGLLGFLPFVQSWGVGGLQQAWEIYPLGFVHGFVMGGLSSYCRAFYGEIIPPGSEAAFYALYAITDKGSSAVGPAIVGAIIDSVGTIRPAFLFLAVLIALPVPLLYLVDVQKGRADAVALSEKGDAYAYQDVAMDDFDHGDESTANQGLMRGWEDEEDADDRRK</sequence>
<evidence type="ECO:0000256" key="7">
    <source>
        <dbReference type="ARBA" id="ARBA00022989"/>
    </source>
</evidence>
<evidence type="ECO:0000256" key="6">
    <source>
        <dbReference type="ARBA" id="ARBA00022970"/>
    </source>
</evidence>
<dbReference type="EMBL" id="JAAQHG020000032">
    <property type="protein sequence ID" value="KAL1583732.1"/>
    <property type="molecule type" value="Genomic_DNA"/>
</dbReference>
<dbReference type="GO" id="GO:0006914">
    <property type="term" value="P:autophagy"/>
    <property type="evidence" value="ECO:0007669"/>
    <property type="project" value="UniProtKB-KW"/>
</dbReference>
<feature type="transmembrane region" description="Helical" evidence="12">
    <location>
        <begin position="228"/>
        <end position="248"/>
    </location>
</feature>
<feature type="transmembrane region" description="Helical" evidence="12">
    <location>
        <begin position="432"/>
        <end position="454"/>
    </location>
</feature>
<keyword evidence="8 12" id="KW-0072">Autophagy</keyword>
<evidence type="ECO:0000256" key="8">
    <source>
        <dbReference type="ARBA" id="ARBA00023006"/>
    </source>
</evidence>
<feature type="transmembrane region" description="Helical" evidence="12">
    <location>
        <begin position="260"/>
        <end position="282"/>
    </location>
</feature>
<feature type="transmembrane region" description="Helical" evidence="12">
    <location>
        <begin position="358"/>
        <end position="382"/>
    </location>
</feature>
<evidence type="ECO:0000256" key="4">
    <source>
        <dbReference type="ARBA" id="ARBA00022554"/>
    </source>
</evidence>
<dbReference type="GeneID" id="96008979"/>
<evidence type="ECO:0000313" key="15">
    <source>
        <dbReference type="Proteomes" id="UP000803884"/>
    </source>
</evidence>
<feature type="region of interest" description="Disordered" evidence="13">
    <location>
        <begin position="1"/>
        <end position="23"/>
    </location>
</feature>
<feature type="transmembrane region" description="Helical" evidence="12">
    <location>
        <begin position="112"/>
        <end position="132"/>
    </location>
</feature>
<feature type="transmembrane region" description="Helical" evidence="12">
    <location>
        <begin position="394"/>
        <end position="412"/>
    </location>
</feature>
<dbReference type="RefSeq" id="XP_069226839.1">
    <property type="nucleotide sequence ID" value="XM_069376141.1"/>
</dbReference>